<comment type="caution">
    <text evidence="9">The sequence shown here is derived from an EMBL/GenBank/DDBJ whole genome shotgun (WGS) entry which is preliminary data.</text>
</comment>
<evidence type="ECO:0000256" key="7">
    <source>
        <dbReference type="ARBA" id="ARBA00023004"/>
    </source>
</evidence>
<sequence>MSFNYEDCTTKTLDRLTLLSRITDVDRGDPSMPCLSETRFIKLTLPEPQPVPKVDQNDFTINKQEATPEKVLDIMKTFGVCKVKQLFTVEEIDQINKELDPFFQAKKDDPRLFPRETVKITETISKSPQVVHKIMSHPLNLGVTHLALDQANVFWIGENLNIGFSPATVASSIGFEIHPGAAGQPLHRDDQSEHNIRRPQTPQTFDYRNETQIGFSVALSDTTVENGATRFIPGSHLWDHLQKPNQEDCIQNTMKKGDATFMLASVVHSAAPNITENEVRRILIMFMGRGNSKSKENNYINCDFNYLKQFSVEQLTRLGFRMSEPYGNMLELQDPLTFIKDDYRRRANYSEVCKFYTTK</sequence>
<dbReference type="GO" id="GO:0051213">
    <property type="term" value="F:dioxygenase activity"/>
    <property type="evidence" value="ECO:0007669"/>
    <property type="project" value="UniProtKB-KW"/>
</dbReference>
<evidence type="ECO:0000256" key="5">
    <source>
        <dbReference type="ARBA" id="ARBA00022964"/>
    </source>
</evidence>
<dbReference type="PANTHER" id="PTHR20883">
    <property type="entry name" value="PHYTANOYL-COA DIOXYGENASE DOMAIN CONTAINING 1"/>
    <property type="match status" value="1"/>
</dbReference>
<evidence type="ECO:0000256" key="8">
    <source>
        <dbReference type="SAM" id="MobiDB-lite"/>
    </source>
</evidence>
<evidence type="ECO:0000256" key="1">
    <source>
        <dbReference type="ARBA" id="ARBA00001962"/>
    </source>
</evidence>
<dbReference type="EMBL" id="NHMM01000002">
    <property type="protein sequence ID" value="OUT23385.1"/>
    <property type="molecule type" value="Genomic_DNA"/>
</dbReference>
<evidence type="ECO:0008006" key="11">
    <source>
        <dbReference type="Google" id="ProtNLM"/>
    </source>
</evidence>
<keyword evidence="7" id="KW-0408">Iron</keyword>
<proteinExistence type="inferred from homology"/>
<dbReference type="Pfam" id="PF05721">
    <property type="entry name" value="PhyH"/>
    <property type="match status" value="1"/>
</dbReference>
<accession>A0A1Z8JS17</accession>
<evidence type="ECO:0000256" key="2">
    <source>
        <dbReference type="ARBA" id="ARBA00005830"/>
    </source>
</evidence>
<dbReference type="AlphaFoldDB" id="A0A1Z8JS17"/>
<comment type="cofactor">
    <cofactor evidence="1">
        <name>Fe cation</name>
        <dbReference type="ChEBI" id="CHEBI:24875"/>
    </cofactor>
</comment>
<keyword evidence="6" id="KW-0560">Oxidoreductase</keyword>
<dbReference type="SUPFAM" id="SSF51197">
    <property type="entry name" value="Clavaminate synthase-like"/>
    <property type="match status" value="1"/>
</dbReference>
<name>A0A1Z8JS17_PICKU</name>
<organism evidence="9 10">
    <name type="scientific">Pichia kudriavzevii</name>
    <name type="common">Yeast</name>
    <name type="synonym">Issatchenkia orientalis</name>
    <dbReference type="NCBI Taxonomy" id="4909"/>
    <lineage>
        <taxon>Eukaryota</taxon>
        <taxon>Fungi</taxon>
        <taxon>Dikarya</taxon>
        <taxon>Ascomycota</taxon>
        <taxon>Saccharomycotina</taxon>
        <taxon>Pichiomycetes</taxon>
        <taxon>Pichiales</taxon>
        <taxon>Pichiaceae</taxon>
        <taxon>Pichia</taxon>
    </lineage>
</organism>
<protein>
    <recommendedName>
        <fullName evidence="11">Verruculogen synthase</fullName>
    </recommendedName>
</protein>
<feature type="compositionally biased region" description="Basic and acidic residues" evidence="8">
    <location>
        <begin position="186"/>
        <end position="196"/>
    </location>
</feature>
<keyword evidence="5" id="KW-0223">Dioxygenase</keyword>
<evidence type="ECO:0000313" key="10">
    <source>
        <dbReference type="Proteomes" id="UP000195871"/>
    </source>
</evidence>
<dbReference type="PANTHER" id="PTHR20883:SF45">
    <property type="entry name" value="PHYTANOYL-COA DIOXYGENASE FAMILY PROTEIN"/>
    <property type="match status" value="1"/>
</dbReference>
<dbReference type="Proteomes" id="UP000195871">
    <property type="component" value="Unassembled WGS sequence"/>
</dbReference>
<evidence type="ECO:0000256" key="3">
    <source>
        <dbReference type="ARBA" id="ARBA00011738"/>
    </source>
</evidence>
<evidence type="ECO:0000256" key="6">
    <source>
        <dbReference type="ARBA" id="ARBA00023002"/>
    </source>
</evidence>
<dbReference type="InterPro" id="IPR008775">
    <property type="entry name" value="Phytyl_CoA_dOase-like"/>
</dbReference>
<gene>
    <name evidence="9" type="ORF">CAS74_001703</name>
</gene>
<reference evidence="9 10" key="1">
    <citation type="submission" date="2017-05" db="EMBL/GenBank/DDBJ databases">
        <title>The Genome Sequence of Candida krusei Ckrusei653.</title>
        <authorList>
            <person name="Cuomo C."/>
            <person name="Forche A."/>
            <person name="Young S."/>
            <person name="Abouelleil A."/>
            <person name="Cao P."/>
            <person name="Chapman S."/>
            <person name="Cusick C."/>
            <person name="Shea T."/>
            <person name="Nusbaum C."/>
            <person name="Birren B."/>
        </authorList>
    </citation>
    <scope>NUCLEOTIDE SEQUENCE [LARGE SCALE GENOMIC DNA]</scope>
    <source>
        <strain evidence="9 10">Ckrusei653</strain>
    </source>
</reference>
<dbReference type="VEuPathDB" id="FungiDB:C5L36_0A04970"/>
<comment type="similarity">
    <text evidence="2">Belongs to the PhyH family.</text>
</comment>
<feature type="region of interest" description="Disordered" evidence="8">
    <location>
        <begin position="182"/>
        <end position="201"/>
    </location>
</feature>
<evidence type="ECO:0000313" key="9">
    <source>
        <dbReference type="EMBL" id="OUT23385.1"/>
    </source>
</evidence>
<keyword evidence="4" id="KW-0479">Metal-binding</keyword>
<evidence type="ECO:0000256" key="4">
    <source>
        <dbReference type="ARBA" id="ARBA00022723"/>
    </source>
</evidence>
<dbReference type="Gene3D" id="2.60.120.620">
    <property type="entry name" value="q2cbj1_9rhob like domain"/>
    <property type="match status" value="1"/>
</dbReference>
<comment type="subunit">
    <text evidence="3">Homodimer.</text>
</comment>
<dbReference type="GO" id="GO:0046872">
    <property type="term" value="F:metal ion binding"/>
    <property type="evidence" value="ECO:0007669"/>
    <property type="project" value="UniProtKB-KW"/>
</dbReference>